<feature type="region of interest" description="Disordered" evidence="1">
    <location>
        <begin position="290"/>
        <end position="333"/>
    </location>
</feature>
<sequence>MTPKRQPTSGLAFCALLLSARHVLGHMEMSWPYALHSKFDPMNKYDEIDYSMTSPLMDDGSNFPCKGYQNDRPIRTVATYSAGSTYNITLAGSATHGGGSCQISMSYDNGATFSVIKSMIGGCPLETTYDFTVPSYAPTGNALLAWTWQNKQGNREYYMNCAEVEVVAGSTHRRRRRQAYNSFDSLPYIWKANLPGVSDCVTTEGDDPVYPNPGPDVVYGDGYSSSSPLSPGTCDSAKPYGETYQDLGDSPAAPAPSSNTTTPSTTDPADYGTNATTSALALDESYTELAAPASATHAPDDSYGGNDGSASNENLPDDSYTERRSATSTATMQARTLSPQAVMAPTSLAQYPPQRIMLPSSEGVSTTTVYVDCDSTVTITVTPSATTSHPATYITSVPEAACTGTAALCPCATGYGCELVGTCLWQCVAQSMPPSPPSPTPPPTSRMVTSTRAQPPPTPEPSTPAPEPQDPDPVPSNPNRPPYATGDLSVYLPCVPGTFICTSETTWQTCNYNSAADWVYGYSRTVAAGMMCLPYLSPYSNTTDEYGQQANVESGSYRDDRIVRARPDGDCDVDGSLQCTDGGTQFLVCDHGGWVRMGAVAAGTTCTGGTIVGA</sequence>
<reference evidence="3" key="2">
    <citation type="journal article" date="2022" name="Microb. Genom.">
        <title>A chromosome-scale genome assembly of the tomato pathogen Cladosporium fulvum reveals a compartmentalized genome architecture and the presence of a dispensable chromosome.</title>
        <authorList>
            <person name="Zaccaron A.Z."/>
            <person name="Chen L.H."/>
            <person name="Samaras A."/>
            <person name="Stergiopoulos I."/>
        </authorList>
    </citation>
    <scope>NUCLEOTIDE SEQUENCE</scope>
    <source>
        <strain evidence="3">Race5_Kim</strain>
    </source>
</reference>
<feature type="compositionally biased region" description="Low complexity" evidence="1">
    <location>
        <begin position="249"/>
        <end position="270"/>
    </location>
</feature>
<dbReference type="PANTHER" id="PTHR36182">
    <property type="entry name" value="PROTEIN, PUTATIVE (AFU_ORTHOLOGUE AFUA_6G10930)-RELATED"/>
    <property type="match status" value="1"/>
</dbReference>
<keyword evidence="2" id="KW-0732">Signal</keyword>
<dbReference type="RefSeq" id="XP_047756492.1">
    <property type="nucleotide sequence ID" value="XM_047899689.1"/>
</dbReference>
<proteinExistence type="predicted"/>
<feature type="chain" id="PRO_5040319379" evidence="2">
    <location>
        <begin position="26"/>
        <end position="614"/>
    </location>
</feature>
<feature type="compositionally biased region" description="Pro residues" evidence="1">
    <location>
        <begin position="454"/>
        <end position="481"/>
    </location>
</feature>
<feature type="region of interest" description="Disordered" evidence="1">
    <location>
        <begin position="204"/>
        <end position="274"/>
    </location>
</feature>
<feature type="compositionally biased region" description="Pro residues" evidence="1">
    <location>
        <begin position="433"/>
        <end position="444"/>
    </location>
</feature>
<accession>A0A9Q8L741</accession>
<dbReference type="EMBL" id="CP090163">
    <property type="protein sequence ID" value="UJO12126.1"/>
    <property type="molecule type" value="Genomic_DNA"/>
</dbReference>
<name>A0A9Q8L741_PASFU</name>
<dbReference type="Gene3D" id="2.70.50.70">
    <property type="match status" value="1"/>
</dbReference>
<dbReference type="OrthoDB" id="2342176at2759"/>
<dbReference type="OMA" id="AGTECKE"/>
<gene>
    <name evidence="3" type="ORF">CLAFUR5_00541</name>
</gene>
<evidence type="ECO:0000256" key="1">
    <source>
        <dbReference type="SAM" id="MobiDB-lite"/>
    </source>
</evidence>
<keyword evidence="4" id="KW-1185">Reference proteome</keyword>
<feature type="signal peptide" evidence="2">
    <location>
        <begin position="1"/>
        <end position="25"/>
    </location>
</feature>
<evidence type="ECO:0000313" key="4">
    <source>
        <dbReference type="Proteomes" id="UP000756132"/>
    </source>
</evidence>
<dbReference type="Proteomes" id="UP000756132">
    <property type="component" value="Chromosome 1"/>
</dbReference>
<dbReference type="PANTHER" id="PTHR36182:SF1">
    <property type="entry name" value="PROTEIN, PUTATIVE (AFU_ORTHOLOGUE AFUA_6G10930)-RELATED"/>
    <property type="match status" value="1"/>
</dbReference>
<feature type="region of interest" description="Disordered" evidence="1">
    <location>
        <begin position="433"/>
        <end position="482"/>
    </location>
</feature>
<evidence type="ECO:0000256" key="2">
    <source>
        <dbReference type="SAM" id="SignalP"/>
    </source>
</evidence>
<evidence type="ECO:0000313" key="3">
    <source>
        <dbReference type="EMBL" id="UJO12126.1"/>
    </source>
</evidence>
<dbReference type="KEGG" id="ffu:CLAFUR5_00541"/>
<dbReference type="GeneID" id="71980419"/>
<organism evidence="3 4">
    <name type="scientific">Passalora fulva</name>
    <name type="common">Tomato leaf mold</name>
    <name type="synonym">Cladosporium fulvum</name>
    <dbReference type="NCBI Taxonomy" id="5499"/>
    <lineage>
        <taxon>Eukaryota</taxon>
        <taxon>Fungi</taxon>
        <taxon>Dikarya</taxon>
        <taxon>Ascomycota</taxon>
        <taxon>Pezizomycotina</taxon>
        <taxon>Dothideomycetes</taxon>
        <taxon>Dothideomycetidae</taxon>
        <taxon>Mycosphaerellales</taxon>
        <taxon>Mycosphaerellaceae</taxon>
        <taxon>Fulvia</taxon>
    </lineage>
</organism>
<protein>
    <submittedName>
        <fullName evidence="3">Uncharacterized protein</fullName>
    </submittedName>
</protein>
<dbReference type="AlphaFoldDB" id="A0A9Q8L741"/>
<reference evidence="3" key="1">
    <citation type="submission" date="2021-12" db="EMBL/GenBank/DDBJ databases">
        <authorList>
            <person name="Zaccaron A."/>
            <person name="Stergiopoulos I."/>
        </authorList>
    </citation>
    <scope>NUCLEOTIDE SEQUENCE</scope>
    <source>
        <strain evidence="3">Race5_Kim</strain>
    </source>
</reference>